<dbReference type="EMBL" id="QGMK01000245">
    <property type="protein sequence ID" value="TVY83009.1"/>
    <property type="molecule type" value="Genomic_DNA"/>
</dbReference>
<dbReference type="InterPro" id="IPR036259">
    <property type="entry name" value="MFS_trans_sf"/>
</dbReference>
<proteinExistence type="predicted"/>
<evidence type="ECO:0000256" key="1">
    <source>
        <dbReference type="ARBA" id="ARBA00004141"/>
    </source>
</evidence>
<feature type="transmembrane region" description="Helical" evidence="6">
    <location>
        <begin position="262"/>
        <end position="283"/>
    </location>
</feature>
<dbReference type="PROSITE" id="PS50850">
    <property type="entry name" value="MFS"/>
    <property type="match status" value="1"/>
</dbReference>
<feature type="transmembrane region" description="Helical" evidence="6">
    <location>
        <begin position="106"/>
        <end position="126"/>
    </location>
</feature>
<feature type="domain" description="Major facilitator superfamily (MFS) profile" evidence="7">
    <location>
        <begin position="42"/>
        <end position="526"/>
    </location>
</feature>
<dbReference type="Gene3D" id="1.20.1720.10">
    <property type="entry name" value="Multidrug resistance protein D"/>
    <property type="match status" value="1"/>
</dbReference>
<gene>
    <name evidence="8" type="primary">aflT</name>
    <name evidence="8" type="ORF">LSUE1_G003498</name>
</gene>
<dbReference type="PANTHER" id="PTHR23501:SF201">
    <property type="entry name" value="MFS AFLATOXIN EFFLUX PUMP"/>
    <property type="match status" value="1"/>
</dbReference>
<reference evidence="8 9" key="1">
    <citation type="submission" date="2018-05" db="EMBL/GenBank/DDBJ databases">
        <title>Genome sequencing and assembly of the regulated plant pathogen Lachnellula willkommii and related sister species for the development of diagnostic species identification markers.</title>
        <authorList>
            <person name="Giroux E."/>
            <person name="Bilodeau G."/>
        </authorList>
    </citation>
    <scope>NUCLEOTIDE SEQUENCE [LARGE SCALE GENOMIC DNA]</scope>
    <source>
        <strain evidence="8 9">CBS 268.59</strain>
    </source>
</reference>
<evidence type="ECO:0000259" key="7">
    <source>
        <dbReference type="PROSITE" id="PS50850"/>
    </source>
</evidence>
<keyword evidence="4 6" id="KW-0472">Membrane</keyword>
<dbReference type="GO" id="GO:0005886">
    <property type="term" value="C:plasma membrane"/>
    <property type="evidence" value="ECO:0007669"/>
    <property type="project" value="TreeGrafter"/>
</dbReference>
<sequence length="576" mass="60907">MTSSKEESGHSAAADLEKAGPTTSVENDSEHEYPGPRKLALIMIGVYLSMFLVALDRTIIGTAIPKITDDFKSINDVGWYASSYLITLCAFQLIAGRLYTFYSPKWVLLSAIGIFELGSTVCGTAPSSIAFIIGRAIAGFGSAGIFTGAVTIMVISIPLHRRPMFQGILGAVFGIASVCGPLIGGAFTTKVSWRWCFYINLPIGGVVVATLLLILQTPPSKNTDTLKQQLMKLDPLGTMVFLPAIVCLLLALQWGGTTYAWFNARIIVLFILAAILLGIFVLIQFKSGDNATVPIRIINQRSILAAAYFSLLSPGAMMVIVYFLPLWFQAIKGVSAVSSGIDTLPLVLSLVVGSILAGFITTKTGYYVGQLYACTTIMSIGAGLLTTLTVSTGSGKWIGFQVLYGFGLGLGMQQAGMAAQTCLEQKDVMIGVSLMFFMQGLGGAVFVAVGQTVFTHSLVSHLGKVAGFDTSQIVNTGATDLKNLVPPNMLETVLVQYNAALSDTIKVGVACASATIITAVAMEWKNLKGLKQGGQAGEAERERQKAKGQSIAETEKAVGTDLATAEVGAPEGPKVT</sequence>
<dbReference type="SUPFAM" id="SSF103473">
    <property type="entry name" value="MFS general substrate transporter"/>
    <property type="match status" value="1"/>
</dbReference>
<dbReference type="InterPro" id="IPR011701">
    <property type="entry name" value="MFS"/>
</dbReference>
<dbReference type="AlphaFoldDB" id="A0A8T9CB62"/>
<dbReference type="FunFam" id="1.20.1250.20:FF:000196">
    <property type="entry name" value="MFS toxin efflux pump (AflT)"/>
    <property type="match status" value="1"/>
</dbReference>
<dbReference type="PANTHER" id="PTHR23501">
    <property type="entry name" value="MAJOR FACILITATOR SUPERFAMILY"/>
    <property type="match status" value="1"/>
</dbReference>
<dbReference type="PRINTS" id="PR01035">
    <property type="entry name" value="TCRTETA"/>
</dbReference>
<feature type="transmembrane region" description="Helical" evidence="6">
    <location>
        <begin position="39"/>
        <end position="59"/>
    </location>
</feature>
<feature type="transmembrane region" description="Helical" evidence="6">
    <location>
        <begin position="167"/>
        <end position="189"/>
    </location>
</feature>
<feature type="transmembrane region" description="Helical" evidence="6">
    <location>
        <begin position="195"/>
        <end position="215"/>
    </location>
</feature>
<comment type="caution">
    <text evidence="8">The sequence shown here is derived from an EMBL/GenBank/DDBJ whole genome shotgun (WGS) entry which is preliminary data.</text>
</comment>
<evidence type="ECO:0000313" key="8">
    <source>
        <dbReference type="EMBL" id="TVY83009.1"/>
    </source>
</evidence>
<feature type="transmembrane region" description="Helical" evidence="6">
    <location>
        <begin position="303"/>
        <end position="324"/>
    </location>
</feature>
<feature type="transmembrane region" description="Helical" evidence="6">
    <location>
        <begin position="397"/>
        <end position="416"/>
    </location>
</feature>
<name>A0A8T9CB62_9HELO</name>
<feature type="transmembrane region" description="Helical" evidence="6">
    <location>
        <begin position="371"/>
        <end position="391"/>
    </location>
</feature>
<dbReference type="InterPro" id="IPR020846">
    <property type="entry name" value="MFS_dom"/>
</dbReference>
<feature type="transmembrane region" description="Helical" evidence="6">
    <location>
        <begin position="344"/>
        <end position="362"/>
    </location>
</feature>
<comment type="subcellular location">
    <subcellularLocation>
        <location evidence="1">Membrane</location>
        <topology evidence="1">Multi-pass membrane protein</topology>
    </subcellularLocation>
</comment>
<dbReference type="Gene3D" id="1.20.1250.20">
    <property type="entry name" value="MFS general substrate transporter like domains"/>
    <property type="match status" value="1"/>
</dbReference>
<feature type="transmembrane region" description="Helical" evidence="6">
    <location>
        <begin position="132"/>
        <end position="155"/>
    </location>
</feature>
<keyword evidence="2 6" id="KW-0812">Transmembrane</keyword>
<dbReference type="OrthoDB" id="10021397at2759"/>
<evidence type="ECO:0000313" key="9">
    <source>
        <dbReference type="Proteomes" id="UP000469558"/>
    </source>
</evidence>
<feature type="region of interest" description="Disordered" evidence="5">
    <location>
        <begin position="1"/>
        <end position="33"/>
    </location>
</feature>
<evidence type="ECO:0000256" key="6">
    <source>
        <dbReference type="SAM" id="Phobius"/>
    </source>
</evidence>
<dbReference type="CDD" id="cd17502">
    <property type="entry name" value="MFS_Azr1_MDR_like"/>
    <property type="match status" value="1"/>
</dbReference>
<dbReference type="GO" id="GO:0022857">
    <property type="term" value="F:transmembrane transporter activity"/>
    <property type="evidence" value="ECO:0007669"/>
    <property type="project" value="InterPro"/>
</dbReference>
<accession>A0A8T9CB62</accession>
<keyword evidence="3 6" id="KW-1133">Transmembrane helix</keyword>
<dbReference type="Pfam" id="PF07690">
    <property type="entry name" value="MFS_1"/>
    <property type="match status" value="1"/>
</dbReference>
<dbReference type="FunFam" id="1.20.1720.10:FF:000012">
    <property type="entry name" value="MFS toxin efflux pump (AflT)"/>
    <property type="match status" value="1"/>
</dbReference>
<feature type="transmembrane region" description="Helical" evidence="6">
    <location>
        <begin position="79"/>
        <end position="99"/>
    </location>
</feature>
<feature type="region of interest" description="Disordered" evidence="5">
    <location>
        <begin position="532"/>
        <end position="576"/>
    </location>
</feature>
<dbReference type="Proteomes" id="UP000469558">
    <property type="component" value="Unassembled WGS sequence"/>
</dbReference>
<evidence type="ECO:0000256" key="2">
    <source>
        <dbReference type="ARBA" id="ARBA00022692"/>
    </source>
</evidence>
<evidence type="ECO:0000256" key="4">
    <source>
        <dbReference type="ARBA" id="ARBA00023136"/>
    </source>
</evidence>
<keyword evidence="9" id="KW-1185">Reference proteome</keyword>
<evidence type="ECO:0000256" key="3">
    <source>
        <dbReference type="ARBA" id="ARBA00022989"/>
    </source>
</evidence>
<evidence type="ECO:0000256" key="5">
    <source>
        <dbReference type="SAM" id="MobiDB-lite"/>
    </source>
</evidence>
<protein>
    <submittedName>
        <fullName evidence="8">Efflux pump aflT</fullName>
    </submittedName>
</protein>
<feature type="transmembrane region" description="Helical" evidence="6">
    <location>
        <begin position="236"/>
        <end position="256"/>
    </location>
</feature>
<dbReference type="InterPro" id="IPR001958">
    <property type="entry name" value="Tet-R_TetA/multi-R_MdtG-like"/>
</dbReference>
<organism evidence="8 9">
    <name type="scientific">Lachnellula suecica</name>
    <dbReference type="NCBI Taxonomy" id="602035"/>
    <lineage>
        <taxon>Eukaryota</taxon>
        <taxon>Fungi</taxon>
        <taxon>Dikarya</taxon>
        <taxon>Ascomycota</taxon>
        <taxon>Pezizomycotina</taxon>
        <taxon>Leotiomycetes</taxon>
        <taxon>Helotiales</taxon>
        <taxon>Lachnaceae</taxon>
        <taxon>Lachnellula</taxon>
    </lineage>
</organism>
<feature type="transmembrane region" description="Helical" evidence="6">
    <location>
        <begin position="428"/>
        <end position="449"/>
    </location>
</feature>